<dbReference type="Proteomes" id="UP000031192">
    <property type="component" value="Unassembled WGS sequence"/>
</dbReference>
<proteinExistence type="predicted"/>
<dbReference type="OrthoDB" id="5153349at2759"/>
<feature type="compositionally biased region" description="Low complexity" evidence="1">
    <location>
        <begin position="462"/>
        <end position="476"/>
    </location>
</feature>
<comment type="caution">
    <text evidence="2">The sequence shown here is derived from an EMBL/GenBank/DDBJ whole genome shotgun (WGS) entry which is preliminary data.</text>
</comment>
<keyword evidence="3" id="KW-1185">Reference proteome</keyword>
<accession>A0A0B4GVC0</accession>
<feature type="region of interest" description="Disordered" evidence="1">
    <location>
        <begin position="511"/>
        <end position="544"/>
    </location>
</feature>
<dbReference type="AlphaFoldDB" id="A0A0B4GVC0"/>
<evidence type="ECO:0000313" key="2">
    <source>
        <dbReference type="EMBL" id="KID81446.1"/>
    </source>
</evidence>
<sequence>MASSSPSALSTLRRPLDTQRNVGSDMSMMALVQTGCPSRFASSIEHRIKGLNTETIARICLPTPPWLMNPEYAVLQSGKGNPDEHIYVSLNVALYNQQLDPSDWTDQWFFMAGRVHPYALTWQTTQLDGLETEIGTITEYTIPAFIVRESSFQPILPRNLTSVDAFPSMPPTVSLTGPVIGSGQTLLRDEIVSTLGDIQMRCCGFIQLSSFITPGDPAKPPFRGFHPFQVFIIFPIHANPWSTLCRKMIDRQDSQFQTGAPFTCTGKVVGLLDHAMMTRPPELERDHVFIIVKPPFRGFHPFQVFIIFPIHANPWSTLCRKMIDKQDSQFQTGAPFTCTGKVVGLLDHAIMTRPPDLERDHVFIIVPDTWTFLDRNSASASSSAPPPLTPTKTSASAPASFSQVAAGFTTTFKQQNGSSNALPSPGASPKTVRVVAAGIKRPRQVPSNPPEEGSPIKQPRLSSQSASNVSSTTSSTVQHDYSDPQSAILKDRPPTKTDTALFITSTTSLASPTLSNIIATPTEAANRPHRSRQPSKKVQESNVG</sequence>
<dbReference type="HOGENOM" id="CLU_042686_0_0_1"/>
<evidence type="ECO:0000313" key="3">
    <source>
        <dbReference type="Proteomes" id="UP000031192"/>
    </source>
</evidence>
<evidence type="ECO:0000256" key="1">
    <source>
        <dbReference type="SAM" id="MobiDB-lite"/>
    </source>
</evidence>
<gene>
    <name evidence="2" type="ORF">MGU_11199</name>
</gene>
<reference evidence="2 3" key="1">
    <citation type="journal article" date="2014" name="Proc. Natl. Acad. Sci. U.S.A.">
        <title>Trajectory and genomic determinants of fungal-pathogen speciation and host adaptation.</title>
        <authorList>
            <person name="Hu X."/>
            <person name="Xiao G."/>
            <person name="Zheng P."/>
            <person name="Shang Y."/>
            <person name="Su Y."/>
            <person name="Zhang X."/>
            <person name="Liu X."/>
            <person name="Zhan S."/>
            <person name="St Leger R.J."/>
            <person name="Wang C."/>
        </authorList>
    </citation>
    <scope>NUCLEOTIDE SEQUENCE [LARGE SCALE GENOMIC DNA]</scope>
    <source>
        <strain evidence="2 3">ARSEF 977</strain>
    </source>
</reference>
<organism evidence="2 3">
    <name type="scientific">Metarhizium guizhouense (strain ARSEF 977)</name>
    <dbReference type="NCBI Taxonomy" id="1276136"/>
    <lineage>
        <taxon>Eukaryota</taxon>
        <taxon>Fungi</taxon>
        <taxon>Dikarya</taxon>
        <taxon>Ascomycota</taxon>
        <taxon>Pezizomycotina</taxon>
        <taxon>Sordariomycetes</taxon>
        <taxon>Hypocreomycetidae</taxon>
        <taxon>Hypocreales</taxon>
        <taxon>Clavicipitaceae</taxon>
        <taxon>Metarhizium</taxon>
    </lineage>
</organism>
<feature type="region of interest" description="Disordered" evidence="1">
    <location>
        <begin position="376"/>
        <end position="397"/>
    </location>
</feature>
<protein>
    <submittedName>
        <fullName evidence="2">Uncharacterized protein</fullName>
    </submittedName>
</protein>
<dbReference type="EMBL" id="AZNH01000146">
    <property type="protein sequence ID" value="KID81446.1"/>
    <property type="molecule type" value="Genomic_DNA"/>
</dbReference>
<feature type="region of interest" description="Disordered" evidence="1">
    <location>
        <begin position="439"/>
        <end position="496"/>
    </location>
</feature>
<name>A0A0B4GVC0_METGA</name>